<protein>
    <submittedName>
        <fullName evidence="2">Uncharacterized protein</fullName>
    </submittedName>
</protein>
<dbReference type="Proteomes" id="UP000324222">
    <property type="component" value="Unassembled WGS sequence"/>
</dbReference>
<feature type="region of interest" description="Disordered" evidence="1">
    <location>
        <begin position="1"/>
        <end position="36"/>
    </location>
</feature>
<evidence type="ECO:0000256" key="1">
    <source>
        <dbReference type="SAM" id="MobiDB-lite"/>
    </source>
</evidence>
<evidence type="ECO:0000313" key="2">
    <source>
        <dbReference type="EMBL" id="MPC59308.1"/>
    </source>
</evidence>
<dbReference type="AlphaFoldDB" id="A0A5B7GQH3"/>
<proteinExistence type="predicted"/>
<accession>A0A5B7GQH3</accession>
<feature type="compositionally biased region" description="Basic and acidic residues" evidence="1">
    <location>
        <begin position="26"/>
        <end position="36"/>
    </location>
</feature>
<evidence type="ECO:0000313" key="3">
    <source>
        <dbReference type="Proteomes" id="UP000324222"/>
    </source>
</evidence>
<dbReference type="EMBL" id="VSRR010016448">
    <property type="protein sequence ID" value="MPC59308.1"/>
    <property type="molecule type" value="Genomic_DNA"/>
</dbReference>
<comment type="caution">
    <text evidence="2">The sequence shown here is derived from an EMBL/GenBank/DDBJ whole genome shotgun (WGS) entry which is preliminary data.</text>
</comment>
<organism evidence="2 3">
    <name type="scientific">Portunus trituberculatus</name>
    <name type="common">Swimming crab</name>
    <name type="synonym">Neptunus trituberculatus</name>
    <dbReference type="NCBI Taxonomy" id="210409"/>
    <lineage>
        <taxon>Eukaryota</taxon>
        <taxon>Metazoa</taxon>
        <taxon>Ecdysozoa</taxon>
        <taxon>Arthropoda</taxon>
        <taxon>Crustacea</taxon>
        <taxon>Multicrustacea</taxon>
        <taxon>Malacostraca</taxon>
        <taxon>Eumalacostraca</taxon>
        <taxon>Eucarida</taxon>
        <taxon>Decapoda</taxon>
        <taxon>Pleocyemata</taxon>
        <taxon>Brachyura</taxon>
        <taxon>Eubrachyura</taxon>
        <taxon>Portunoidea</taxon>
        <taxon>Portunidae</taxon>
        <taxon>Portuninae</taxon>
        <taxon>Portunus</taxon>
    </lineage>
</organism>
<name>A0A5B7GQH3_PORTR</name>
<sequence>MVVGGCDVMPPPANHGAPRTILPNSDSDRLQAPEHR</sequence>
<reference evidence="2 3" key="1">
    <citation type="submission" date="2019-05" db="EMBL/GenBank/DDBJ databases">
        <title>Another draft genome of Portunus trituberculatus and its Hox gene families provides insights of decapod evolution.</title>
        <authorList>
            <person name="Jeong J.-H."/>
            <person name="Song I."/>
            <person name="Kim S."/>
            <person name="Choi T."/>
            <person name="Kim D."/>
            <person name="Ryu S."/>
            <person name="Kim W."/>
        </authorList>
    </citation>
    <scope>NUCLEOTIDE SEQUENCE [LARGE SCALE GENOMIC DNA]</scope>
    <source>
        <tissue evidence="2">Muscle</tissue>
    </source>
</reference>
<gene>
    <name evidence="2" type="ORF">E2C01_053324</name>
</gene>
<keyword evidence="3" id="KW-1185">Reference proteome</keyword>